<keyword evidence="1" id="KW-0378">Hydrolase</keyword>
<dbReference type="Pfam" id="PF01520">
    <property type="entry name" value="Amidase_3"/>
    <property type="match status" value="1"/>
</dbReference>
<proteinExistence type="predicted"/>
<dbReference type="CDD" id="cd02696">
    <property type="entry name" value="MurNAc-LAA"/>
    <property type="match status" value="1"/>
</dbReference>
<dbReference type="Gene3D" id="3.40.630.40">
    <property type="entry name" value="Zn-dependent exopeptidases"/>
    <property type="match status" value="1"/>
</dbReference>
<dbReference type="InterPro" id="IPR050695">
    <property type="entry name" value="N-acetylmuramoyl_amidase_3"/>
</dbReference>
<dbReference type="SMART" id="SM00646">
    <property type="entry name" value="Ami_3"/>
    <property type="match status" value="1"/>
</dbReference>
<evidence type="ECO:0000256" key="2">
    <source>
        <dbReference type="ARBA" id="ARBA00023316"/>
    </source>
</evidence>
<dbReference type="EMBL" id="CP062796">
    <property type="protein sequence ID" value="QUL98001.1"/>
    <property type="molecule type" value="Genomic_DNA"/>
</dbReference>
<gene>
    <name evidence="4" type="ORF">IMF26_07985</name>
</gene>
<sequence>MKATAVLSLVVLLVGYLFLGNSKDVLAESQRTVPKELSGFKAVVVGDVCNLRQGPSMSSRVVGQVVQGTWVDVISYQGDWVRIRHGGKEAWIASFLIDVDLGSRAISARITKTDVNVRKGPGTEFPVLFVTQKDAVFPAQAKRGQWVQVSIGGGKTAWIHESLLQLELPVLENSDQPSGDMLVFPSGASVKIWQTPVQGSTVLGRLEPGQSARYITSKGAFVAVEASGGVKGWVYGPDVRISSVKDPALSFGVSESSWSIGKFNTVTVTATDVNFRSGPGTNYPVLTMVNRGDVLRVIQSQDRWIQAVSPKGVVGWVASWLTSGIKDSSPSFSVSIDASQRSRILTVTGPFQSTRIIEDEAGGSLKVSTSIFFNTEGRLDINCFEFESVKVATSDVTVRFKEKPSYVVREQAPGRVVLEFSPTVTSIVGQSHEDRDVLTINTLGYAWPDVKRNGSSISFFLPGASYEGHLPTFQGKLIKSVSVKSRDDGLTLSLDTLVDTPYLLKKNANSLEAYFPLPGLAGKVIVIDPGHGGNDPGAIGPTGLQEKVANWEIAIRVRELLRNAGATVYLTRNGLDEDATPPPDWNPAPDEYAGDLAKRAAWSAKADAFISIHNDYHSDRSISGTASYICERTLNASESYRLASLIQKELSASLGTLDRGVRDSNFFVARESICPSVLVEVMYLSNPREEGMLKNPAMLDKAAYGIYRAILTYFSPATRTTQ</sequence>
<dbReference type="Gene3D" id="2.30.30.40">
    <property type="entry name" value="SH3 Domains"/>
    <property type="match status" value="3"/>
</dbReference>
<reference evidence="4" key="1">
    <citation type="submission" date="2020-10" db="EMBL/GenBank/DDBJ databases">
        <authorList>
            <person name="Kadnikov V."/>
            <person name="Beletsky A.V."/>
            <person name="Mardanov A.V."/>
            <person name="Karnachuk O.V."/>
            <person name="Ravin N.V."/>
        </authorList>
    </citation>
    <scope>NUCLEOTIDE SEQUENCE</scope>
    <source>
        <strain evidence="4">Bu02</strain>
    </source>
</reference>
<dbReference type="SUPFAM" id="SSF53187">
    <property type="entry name" value="Zn-dependent exopeptidases"/>
    <property type="match status" value="1"/>
</dbReference>
<dbReference type="PROSITE" id="PS51781">
    <property type="entry name" value="SH3B"/>
    <property type="match status" value="2"/>
</dbReference>
<dbReference type="InterPro" id="IPR002508">
    <property type="entry name" value="MurNAc-LAA_cat"/>
</dbReference>
<dbReference type="KEGG" id="fcz:IMF26_07985"/>
<feature type="domain" description="SH3b" evidence="3">
    <location>
        <begin position="39"/>
        <end position="100"/>
    </location>
</feature>
<dbReference type="InterPro" id="IPR003646">
    <property type="entry name" value="SH3-like_bac-type"/>
</dbReference>
<dbReference type="SMART" id="SM00287">
    <property type="entry name" value="SH3b"/>
    <property type="match status" value="4"/>
</dbReference>
<dbReference type="PANTHER" id="PTHR30404:SF0">
    <property type="entry name" value="N-ACETYLMURAMOYL-L-ALANINE AMIDASE AMIC"/>
    <property type="match status" value="1"/>
</dbReference>
<evidence type="ECO:0000313" key="4">
    <source>
        <dbReference type="EMBL" id="QUL98001.1"/>
    </source>
</evidence>
<dbReference type="GO" id="GO:0009253">
    <property type="term" value="P:peptidoglycan catabolic process"/>
    <property type="evidence" value="ECO:0007669"/>
    <property type="project" value="InterPro"/>
</dbReference>
<dbReference type="Pfam" id="PF08239">
    <property type="entry name" value="SH3_3"/>
    <property type="match status" value="3"/>
</dbReference>
<feature type="domain" description="SH3b" evidence="3">
    <location>
        <begin position="263"/>
        <end position="325"/>
    </location>
</feature>
<organism evidence="4">
    <name type="scientific">Candidatus Fermentithermobacillus carboniphilus</name>
    <dbReference type="NCBI Taxonomy" id="3085328"/>
    <lineage>
        <taxon>Bacteria</taxon>
        <taxon>Bacillati</taxon>
        <taxon>Bacillota</taxon>
        <taxon>Candidatus Fermentithermobacillia</taxon>
        <taxon>Candidatus Fermentithermobacillales</taxon>
        <taxon>Candidatus Fermentithermobacillaceae</taxon>
        <taxon>Candidatus Fermentithermobacillus</taxon>
    </lineage>
</organism>
<dbReference type="PANTHER" id="PTHR30404">
    <property type="entry name" value="N-ACETYLMURAMOYL-L-ALANINE AMIDASE"/>
    <property type="match status" value="1"/>
</dbReference>
<dbReference type="GO" id="GO:0008745">
    <property type="term" value="F:N-acetylmuramoyl-L-alanine amidase activity"/>
    <property type="evidence" value="ECO:0007669"/>
    <property type="project" value="InterPro"/>
</dbReference>
<evidence type="ECO:0000259" key="3">
    <source>
        <dbReference type="PROSITE" id="PS51781"/>
    </source>
</evidence>
<dbReference type="GO" id="GO:0030288">
    <property type="term" value="C:outer membrane-bounded periplasmic space"/>
    <property type="evidence" value="ECO:0007669"/>
    <property type="project" value="TreeGrafter"/>
</dbReference>
<keyword evidence="2" id="KW-0961">Cell wall biogenesis/degradation</keyword>
<name>A0AAT9LAB1_9FIRM</name>
<evidence type="ECO:0000256" key="1">
    <source>
        <dbReference type="ARBA" id="ARBA00022801"/>
    </source>
</evidence>
<dbReference type="AlphaFoldDB" id="A0AAT9LAB1"/>
<dbReference type="GO" id="GO:0071555">
    <property type="term" value="P:cell wall organization"/>
    <property type="evidence" value="ECO:0007669"/>
    <property type="project" value="UniProtKB-KW"/>
</dbReference>
<reference evidence="4" key="2">
    <citation type="journal article" date="2023" name="Biology">
        <title>Prokaryotic Life Associated with Coal-Fire Gas Vents Revealed by Metagenomics.</title>
        <authorList>
            <person name="Kadnikov V.V."/>
            <person name="Mardanov A.V."/>
            <person name="Beletsky A.V."/>
            <person name="Karnachuk O.V."/>
            <person name="Ravin N.V."/>
        </authorList>
    </citation>
    <scope>NUCLEOTIDE SEQUENCE</scope>
    <source>
        <strain evidence="4">Bu02</strain>
    </source>
</reference>
<accession>A0AAT9LAB1</accession>
<protein>
    <submittedName>
        <fullName evidence="4">N-acetylmuramoyl-L-alanine amidase</fullName>
    </submittedName>
</protein>